<dbReference type="EMBL" id="CP090892">
    <property type="protein sequence ID" value="ULU07168.1"/>
    <property type="molecule type" value="Genomic_DNA"/>
</dbReference>
<evidence type="ECO:0000313" key="3">
    <source>
        <dbReference type="Proteomes" id="UP000827892"/>
    </source>
</evidence>
<proteinExistence type="predicted"/>
<accession>A0AAE9DM97</accession>
<protein>
    <submittedName>
        <fullName evidence="2">Uncharacterized protein</fullName>
    </submittedName>
</protein>
<feature type="compositionally biased region" description="Basic and acidic residues" evidence="1">
    <location>
        <begin position="40"/>
        <end position="58"/>
    </location>
</feature>
<dbReference type="AlphaFoldDB" id="A0AAE9DM97"/>
<feature type="region of interest" description="Disordered" evidence="1">
    <location>
        <begin position="1"/>
        <end position="78"/>
    </location>
</feature>
<evidence type="ECO:0000256" key="1">
    <source>
        <dbReference type="SAM" id="MobiDB-lite"/>
    </source>
</evidence>
<evidence type="ECO:0000313" key="2">
    <source>
        <dbReference type="EMBL" id="ULU07168.1"/>
    </source>
</evidence>
<feature type="compositionally biased region" description="Basic and acidic residues" evidence="1">
    <location>
        <begin position="1"/>
        <end position="11"/>
    </location>
</feature>
<dbReference type="Proteomes" id="UP000827892">
    <property type="component" value="Chromosome II"/>
</dbReference>
<sequence length="78" mass="8605">MYLKVNSKDLLGDDDDREQVKKQQGQVGGFREECSEDGDDGKLDRSDAESGKMDERASRIRGKSGSNKKRKGGVGREA</sequence>
<organism evidence="2 3">
    <name type="scientific">Caenorhabditis briggsae</name>
    <dbReference type="NCBI Taxonomy" id="6238"/>
    <lineage>
        <taxon>Eukaryota</taxon>
        <taxon>Metazoa</taxon>
        <taxon>Ecdysozoa</taxon>
        <taxon>Nematoda</taxon>
        <taxon>Chromadorea</taxon>
        <taxon>Rhabditida</taxon>
        <taxon>Rhabditina</taxon>
        <taxon>Rhabditomorpha</taxon>
        <taxon>Rhabditoidea</taxon>
        <taxon>Rhabditidae</taxon>
        <taxon>Peloderinae</taxon>
        <taxon>Caenorhabditis</taxon>
    </lineage>
</organism>
<name>A0AAE9DM97_CAEBR</name>
<gene>
    <name evidence="2" type="ORF">L3Y34_018736</name>
</gene>
<feature type="compositionally biased region" description="Basic residues" evidence="1">
    <location>
        <begin position="59"/>
        <end position="78"/>
    </location>
</feature>
<reference evidence="2 3" key="1">
    <citation type="submission" date="2022-05" db="EMBL/GenBank/DDBJ databases">
        <title>Chromosome-level reference genomes for two strains of Caenorhabditis briggsae: an improved platform for comparative genomics.</title>
        <authorList>
            <person name="Stevens L."/>
            <person name="Andersen E.C."/>
        </authorList>
    </citation>
    <scope>NUCLEOTIDE SEQUENCE [LARGE SCALE GENOMIC DNA]</scope>
    <source>
        <strain evidence="2">QX1410_ONT</strain>
        <tissue evidence="2">Whole-organism</tissue>
    </source>
</reference>